<dbReference type="Proteomes" id="UP001190926">
    <property type="component" value="Unassembled WGS sequence"/>
</dbReference>
<evidence type="ECO:0000313" key="4">
    <source>
        <dbReference type="Proteomes" id="UP001190926"/>
    </source>
</evidence>
<evidence type="ECO:0000256" key="2">
    <source>
        <dbReference type="SAM" id="SignalP"/>
    </source>
</evidence>
<proteinExistence type="predicted"/>
<comment type="caution">
    <text evidence="3">The sequence shown here is derived from an EMBL/GenBank/DDBJ whole genome shotgun (WGS) entry which is preliminary data.</text>
</comment>
<feature type="compositionally biased region" description="Pro residues" evidence="1">
    <location>
        <begin position="108"/>
        <end position="122"/>
    </location>
</feature>
<dbReference type="PANTHER" id="PTHR34364:SF1">
    <property type="entry name" value="WAS_WASL-INTERACTING FAMILY PROTEIN"/>
    <property type="match status" value="1"/>
</dbReference>
<gene>
    <name evidence="3" type="ORF">C2S53_014928</name>
</gene>
<name>A0AAD4P9D1_PERFH</name>
<reference evidence="3 4" key="1">
    <citation type="journal article" date="2021" name="Nat. Commun.">
        <title>Incipient diploidization of the medicinal plant Perilla within 10,000 years.</title>
        <authorList>
            <person name="Zhang Y."/>
            <person name="Shen Q."/>
            <person name="Leng L."/>
            <person name="Zhang D."/>
            <person name="Chen S."/>
            <person name="Shi Y."/>
            <person name="Ning Z."/>
            <person name="Chen S."/>
        </authorList>
    </citation>
    <scope>NUCLEOTIDE SEQUENCE [LARGE SCALE GENOMIC DNA]</scope>
    <source>
        <strain evidence="4">cv. PC099</strain>
    </source>
</reference>
<feature type="compositionally biased region" description="Low complexity" evidence="1">
    <location>
        <begin position="86"/>
        <end position="102"/>
    </location>
</feature>
<evidence type="ECO:0000313" key="3">
    <source>
        <dbReference type="EMBL" id="KAH6830770.1"/>
    </source>
</evidence>
<protein>
    <submittedName>
        <fullName evidence="3">Uncharacterized protein</fullName>
    </submittedName>
</protein>
<feature type="chain" id="PRO_5041955085" evidence="2">
    <location>
        <begin position="20"/>
        <end position="170"/>
    </location>
</feature>
<dbReference type="EMBL" id="SDAM02000093">
    <property type="protein sequence ID" value="KAH6830770.1"/>
    <property type="molecule type" value="Genomic_DNA"/>
</dbReference>
<keyword evidence="2" id="KW-0732">Signal</keyword>
<dbReference type="PANTHER" id="PTHR34364">
    <property type="entry name" value="WAS/WASL-INTERACTING FAMILY PROTEIN"/>
    <property type="match status" value="1"/>
</dbReference>
<dbReference type="AlphaFoldDB" id="A0AAD4P9D1"/>
<keyword evidence="4" id="KW-1185">Reference proteome</keyword>
<feature type="region of interest" description="Disordered" evidence="1">
    <location>
        <begin position="78"/>
        <end position="127"/>
    </location>
</feature>
<organism evidence="3 4">
    <name type="scientific">Perilla frutescens var. hirtella</name>
    <name type="common">Perilla citriodora</name>
    <name type="synonym">Perilla setoyensis</name>
    <dbReference type="NCBI Taxonomy" id="608512"/>
    <lineage>
        <taxon>Eukaryota</taxon>
        <taxon>Viridiplantae</taxon>
        <taxon>Streptophyta</taxon>
        <taxon>Embryophyta</taxon>
        <taxon>Tracheophyta</taxon>
        <taxon>Spermatophyta</taxon>
        <taxon>Magnoliopsida</taxon>
        <taxon>eudicotyledons</taxon>
        <taxon>Gunneridae</taxon>
        <taxon>Pentapetalae</taxon>
        <taxon>asterids</taxon>
        <taxon>lamiids</taxon>
        <taxon>Lamiales</taxon>
        <taxon>Lamiaceae</taxon>
        <taxon>Nepetoideae</taxon>
        <taxon>Elsholtzieae</taxon>
        <taxon>Perilla</taxon>
    </lineage>
</organism>
<sequence>MSRSFIFIFIFFVTAKLKASSMAASSSTGATAPPPPPPPPPVKEPFLQRFKFYKTLALVVSLTVGVYAFTRTVLKVGPYKEEKPESPTTSTSSSTTPASATAINEQPVTPPTVKPIQRPPVPEDQQRELFKWMLEEKRKAKPRDAEEKKRIDEEKAILKQFIRAKSLPTI</sequence>
<feature type="signal peptide" evidence="2">
    <location>
        <begin position="1"/>
        <end position="19"/>
    </location>
</feature>
<evidence type="ECO:0000256" key="1">
    <source>
        <dbReference type="SAM" id="MobiDB-lite"/>
    </source>
</evidence>
<accession>A0AAD4P9D1</accession>